<dbReference type="OrthoDB" id="239865at2759"/>
<dbReference type="AlphaFoldDB" id="A0A854QJD5"/>
<gene>
    <name evidence="2" type="ORF">C361_03498</name>
</gene>
<dbReference type="PANTHER" id="PTHR13211:SF0">
    <property type="entry name" value="TELOMERASE CAJAL BODY PROTEIN 1"/>
    <property type="match status" value="1"/>
</dbReference>
<dbReference type="SMART" id="SM00320">
    <property type="entry name" value="WD40"/>
    <property type="match status" value="6"/>
</dbReference>
<evidence type="ECO:0000256" key="1">
    <source>
        <dbReference type="SAM" id="MobiDB-lite"/>
    </source>
</evidence>
<organism evidence="2 3">
    <name type="scientific">Cryptococcus neoformans Tu259-1</name>
    <dbReference type="NCBI Taxonomy" id="1230072"/>
    <lineage>
        <taxon>Eukaryota</taxon>
        <taxon>Fungi</taxon>
        <taxon>Dikarya</taxon>
        <taxon>Basidiomycota</taxon>
        <taxon>Agaricomycotina</taxon>
        <taxon>Tremellomycetes</taxon>
        <taxon>Tremellales</taxon>
        <taxon>Cryptococcaceae</taxon>
        <taxon>Cryptococcus</taxon>
        <taxon>Cryptococcus neoformans species complex</taxon>
    </lineage>
</organism>
<reference evidence="2 3" key="1">
    <citation type="submission" date="2017-06" db="EMBL/GenBank/DDBJ databases">
        <title>Global population genomics of the pathogenic fungus Cryptococcus neoformans var. grubii.</title>
        <authorList>
            <person name="Cuomo C."/>
            <person name="Litvintseva A."/>
            <person name="Chen Y."/>
            <person name="Young S."/>
            <person name="Zeng Q."/>
            <person name="Chapman S."/>
            <person name="Gujja S."/>
            <person name="Saif S."/>
            <person name="Birren B."/>
        </authorList>
    </citation>
    <scope>NUCLEOTIDE SEQUENCE [LARGE SCALE GENOMIC DNA]</scope>
    <source>
        <strain evidence="2 3">Tu259-1</strain>
    </source>
</reference>
<feature type="compositionally biased region" description="Acidic residues" evidence="1">
    <location>
        <begin position="371"/>
        <end position="380"/>
    </location>
</feature>
<feature type="region of interest" description="Disordered" evidence="1">
    <location>
        <begin position="353"/>
        <end position="395"/>
    </location>
</feature>
<sequence>MEEQHHEQEQGQDEQHQAYAPPEYSFDNASLYASIGAASLSSPLENNFWRSARWSPDGFSVLTTTEDRSFRIHTLSESSLGTFETRQFKQPDSITSSNWFPTASSLIPESFCFVAGIRDNPVKLVDAKTGNVRASYPIIDHRERFISPHSLAFHPSLSKLYCGCSSFIEIIDLTSSSSTRLKTTFTRSSKDGQKGIISALAFAPDTTGSFVAGGYDGSVGMYMEDGDLEGWLGGVEGGGVTQLSYHPLNPTLLFVASRRSDIIQVYDLRNSSQPLHSLPRKGRTNQRLRFDIDVWGRWLVSGDEEGLVRIWDIISPEVPVVFEKKLHNDAVSSVQLHPYYPLLLTSSGSRNMTVSGSSLNNESSEGSQSDSDSDDSDSGLENENSKSMTTPRSKIKDSTMKVWSFLPSTTST</sequence>
<dbReference type="Pfam" id="PF00400">
    <property type="entry name" value="WD40"/>
    <property type="match status" value="1"/>
</dbReference>
<accession>A0A854QJD5</accession>
<name>A0A854QJD5_CRYNE</name>
<proteinExistence type="predicted"/>
<evidence type="ECO:0000313" key="3">
    <source>
        <dbReference type="Proteomes" id="UP000199727"/>
    </source>
</evidence>
<dbReference type="PANTHER" id="PTHR13211">
    <property type="entry name" value="TELOMERASE CAJAL BODY PROTEIN 1"/>
    <property type="match status" value="1"/>
</dbReference>
<dbReference type="SUPFAM" id="SSF50978">
    <property type="entry name" value="WD40 repeat-like"/>
    <property type="match status" value="1"/>
</dbReference>
<dbReference type="Gene3D" id="2.130.10.10">
    <property type="entry name" value="YVTN repeat-like/Quinoprotein amine dehydrogenase"/>
    <property type="match status" value="2"/>
</dbReference>
<dbReference type="EMBL" id="AMKT01000043">
    <property type="protein sequence ID" value="OXG21285.1"/>
    <property type="molecule type" value="Genomic_DNA"/>
</dbReference>
<dbReference type="InterPro" id="IPR001680">
    <property type="entry name" value="WD40_rpt"/>
</dbReference>
<comment type="caution">
    <text evidence="2">The sequence shown here is derived from an EMBL/GenBank/DDBJ whole genome shotgun (WGS) entry which is preliminary data.</text>
</comment>
<dbReference type="Proteomes" id="UP000199727">
    <property type="component" value="Unassembled WGS sequence"/>
</dbReference>
<evidence type="ECO:0000313" key="2">
    <source>
        <dbReference type="EMBL" id="OXG21285.1"/>
    </source>
</evidence>
<dbReference type="InterPro" id="IPR015943">
    <property type="entry name" value="WD40/YVTN_repeat-like_dom_sf"/>
</dbReference>
<feature type="compositionally biased region" description="Low complexity" evidence="1">
    <location>
        <begin position="355"/>
        <end position="370"/>
    </location>
</feature>
<dbReference type="InterPro" id="IPR051150">
    <property type="entry name" value="SWT21/TCAB1_mRNA_Telomere"/>
</dbReference>
<protein>
    <submittedName>
        <fullName evidence="2">Guanyl nucleotide binding protein</fullName>
    </submittedName>
</protein>
<dbReference type="InterPro" id="IPR036322">
    <property type="entry name" value="WD40_repeat_dom_sf"/>
</dbReference>